<name>A0A8X7S3H7_BRACI</name>
<sequence>MMVGVWYWKLLFLAPKDIRISVLGKLRRILRAKYSRFGDNYRSVDEVASALSHAGLEVVLMSPRATSGQLQHHQDERV</sequence>
<dbReference type="Proteomes" id="UP000886595">
    <property type="component" value="Unassembled WGS sequence"/>
</dbReference>
<reference evidence="1 2" key="1">
    <citation type="submission" date="2020-02" db="EMBL/GenBank/DDBJ databases">
        <authorList>
            <person name="Ma Q."/>
            <person name="Huang Y."/>
            <person name="Song X."/>
            <person name="Pei D."/>
        </authorList>
    </citation>
    <scope>NUCLEOTIDE SEQUENCE [LARGE SCALE GENOMIC DNA]</scope>
    <source>
        <strain evidence="1">Sxm20200214</strain>
        <tissue evidence="1">Leaf</tissue>
    </source>
</reference>
<comment type="caution">
    <text evidence="1">The sequence shown here is derived from an EMBL/GenBank/DDBJ whole genome shotgun (WGS) entry which is preliminary data.</text>
</comment>
<organism evidence="1 2">
    <name type="scientific">Brassica carinata</name>
    <name type="common">Ethiopian mustard</name>
    <name type="synonym">Abyssinian cabbage</name>
    <dbReference type="NCBI Taxonomy" id="52824"/>
    <lineage>
        <taxon>Eukaryota</taxon>
        <taxon>Viridiplantae</taxon>
        <taxon>Streptophyta</taxon>
        <taxon>Embryophyta</taxon>
        <taxon>Tracheophyta</taxon>
        <taxon>Spermatophyta</taxon>
        <taxon>Magnoliopsida</taxon>
        <taxon>eudicotyledons</taxon>
        <taxon>Gunneridae</taxon>
        <taxon>Pentapetalae</taxon>
        <taxon>rosids</taxon>
        <taxon>malvids</taxon>
        <taxon>Brassicales</taxon>
        <taxon>Brassicaceae</taxon>
        <taxon>Brassiceae</taxon>
        <taxon>Brassica</taxon>
    </lineage>
</organism>
<evidence type="ECO:0000313" key="1">
    <source>
        <dbReference type="EMBL" id="KAG2299113.1"/>
    </source>
</evidence>
<dbReference type="EMBL" id="JAAMPC010000008">
    <property type="protein sequence ID" value="KAG2299113.1"/>
    <property type="molecule type" value="Genomic_DNA"/>
</dbReference>
<accession>A0A8X7S3H7</accession>
<proteinExistence type="predicted"/>
<keyword evidence="2" id="KW-1185">Reference proteome</keyword>
<evidence type="ECO:0000313" key="2">
    <source>
        <dbReference type="Proteomes" id="UP000886595"/>
    </source>
</evidence>
<protein>
    <submittedName>
        <fullName evidence="1">Uncharacterized protein</fullName>
    </submittedName>
</protein>
<gene>
    <name evidence="1" type="ORF">Bca52824_035585</name>
</gene>
<dbReference type="AlphaFoldDB" id="A0A8X7S3H7"/>